<organism evidence="4 5">
    <name type="scientific">Nonomuraea glycinis</name>
    <dbReference type="NCBI Taxonomy" id="2047744"/>
    <lineage>
        <taxon>Bacteria</taxon>
        <taxon>Bacillati</taxon>
        <taxon>Actinomycetota</taxon>
        <taxon>Actinomycetes</taxon>
        <taxon>Streptosporangiales</taxon>
        <taxon>Streptosporangiaceae</taxon>
        <taxon>Nonomuraea</taxon>
    </lineage>
</organism>
<dbReference type="InterPro" id="IPR018929">
    <property type="entry name" value="DUF2510"/>
</dbReference>
<protein>
    <recommendedName>
        <fullName evidence="3">DUF2510 domain-containing protein</fullName>
    </recommendedName>
</protein>
<accession>A0A918A0M4</accession>
<name>A0A918A0M4_9ACTN</name>
<dbReference type="AlphaFoldDB" id="A0A918A0M4"/>
<feature type="region of interest" description="Disordered" evidence="1">
    <location>
        <begin position="45"/>
        <end position="114"/>
    </location>
</feature>
<keyword evidence="2" id="KW-1133">Transmembrane helix</keyword>
<keyword evidence="5" id="KW-1185">Reference proteome</keyword>
<comment type="caution">
    <text evidence="4">The sequence shown here is derived from an EMBL/GenBank/DDBJ whole genome shotgun (WGS) entry which is preliminary data.</text>
</comment>
<reference evidence="4" key="1">
    <citation type="journal article" date="2014" name="Int. J. Syst. Evol. Microbiol.">
        <title>Complete genome sequence of Corynebacterium casei LMG S-19264T (=DSM 44701T), isolated from a smear-ripened cheese.</title>
        <authorList>
            <consortium name="US DOE Joint Genome Institute (JGI-PGF)"/>
            <person name="Walter F."/>
            <person name="Albersmeier A."/>
            <person name="Kalinowski J."/>
            <person name="Ruckert C."/>
        </authorList>
    </citation>
    <scope>NUCLEOTIDE SEQUENCE</scope>
    <source>
        <strain evidence="4">CGMCC 4.7430</strain>
    </source>
</reference>
<evidence type="ECO:0000256" key="1">
    <source>
        <dbReference type="SAM" id="MobiDB-lite"/>
    </source>
</evidence>
<reference evidence="4" key="2">
    <citation type="submission" date="2020-09" db="EMBL/GenBank/DDBJ databases">
        <authorList>
            <person name="Sun Q."/>
            <person name="Zhou Y."/>
        </authorList>
    </citation>
    <scope>NUCLEOTIDE SEQUENCE</scope>
    <source>
        <strain evidence="4">CGMCC 4.7430</strain>
    </source>
</reference>
<feature type="compositionally biased region" description="Polar residues" evidence="1">
    <location>
        <begin position="217"/>
        <end position="235"/>
    </location>
</feature>
<gene>
    <name evidence="4" type="ORF">GCM10012278_04560</name>
</gene>
<keyword evidence="2" id="KW-0472">Membrane</keyword>
<dbReference type="EMBL" id="BMNK01000001">
    <property type="protein sequence ID" value="GGP01410.1"/>
    <property type="molecule type" value="Genomic_DNA"/>
</dbReference>
<keyword evidence="2" id="KW-0812">Transmembrane</keyword>
<feature type="region of interest" description="Disordered" evidence="1">
    <location>
        <begin position="215"/>
        <end position="238"/>
    </location>
</feature>
<evidence type="ECO:0000313" key="4">
    <source>
        <dbReference type="EMBL" id="GGP01410.1"/>
    </source>
</evidence>
<evidence type="ECO:0000259" key="3">
    <source>
        <dbReference type="Pfam" id="PF10708"/>
    </source>
</evidence>
<dbReference type="Proteomes" id="UP000660745">
    <property type="component" value="Unassembled WGS sequence"/>
</dbReference>
<feature type="compositionally biased region" description="Low complexity" evidence="1">
    <location>
        <begin position="171"/>
        <end position="192"/>
    </location>
</feature>
<feature type="domain" description="DUF2510" evidence="3">
    <location>
        <begin position="19"/>
        <end position="49"/>
    </location>
</feature>
<dbReference type="Pfam" id="PF10708">
    <property type="entry name" value="DUF2510"/>
    <property type="match status" value="1"/>
</dbReference>
<evidence type="ECO:0000256" key="2">
    <source>
        <dbReference type="SAM" id="Phobius"/>
    </source>
</evidence>
<feature type="region of interest" description="Disordered" evidence="1">
    <location>
        <begin position="150"/>
        <end position="196"/>
    </location>
</feature>
<sequence length="370" mass="39677">MHLKPVLTTLTDMTTQTPAGWYPDPYGSPQLRWWDGAQWTDATHPLEQGHQQQSSSGPQPASGPQQPYGNQQPDWSAAPANPTLAYGQSPQPPYGRQQPTQWGGTPLPGVGYGPPRKQSSPLPWVFGGLAAVVVVALIVVAGVFVLNSSSAPVGLPSAAPTQTEESPPEQTPEATPTEPAPTASASAPFPEAVSGRVTDPRAGVSFEVPEGWEVPRTNVNSADPRAQQWTGGVQKTSHDNYDGKNGSWIGNVYSGTLGESYPYAGVSGMSIATKAVYIDFITKYYGIPHTKKIVSDKAMKVGDRDAWVLQFELDFTAESEKNDYKWKKENGAIVLMDRGDGRRPAMVYMSVPDNLGTDVVSDVLSSLKPA</sequence>
<proteinExistence type="predicted"/>
<feature type="compositionally biased region" description="Low complexity" evidence="1">
    <location>
        <begin position="48"/>
        <end position="69"/>
    </location>
</feature>
<evidence type="ECO:0000313" key="5">
    <source>
        <dbReference type="Proteomes" id="UP000660745"/>
    </source>
</evidence>
<feature type="transmembrane region" description="Helical" evidence="2">
    <location>
        <begin position="124"/>
        <end position="146"/>
    </location>
</feature>